<dbReference type="OrthoDB" id="10635366at2759"/>
<keyword evidence="3" id="KW-1185">Reference proteome</keyword>
<feature type="compositionally biased region" description="Basic and acidic residues" evidence="1">
    <location>
        <begin position="129"/>
        <end position="138"/>
    </location>
</feature>
<feature type="compositionally biased region" description="Low complexity" evidence="1">
    <location>
        <begin position="216"/>
        <end position="228"/>
    </location>
</feature>
<organism evidence="2 3">
    <name type="scientific">Spirodela intermedia</name>
    <name type="common">Intermediate duckweed</name>
    <dbReference type="NCBI Taxonomy" id="51605"/>
    <lineage>
        <taxon>Eukaryota</taxon>
        <taxon>Viridiplantae</taxon>
        <taxon>Streptophyta</taxon>
        <taxon>Embryophyta</taxon>
        <taxon>Tracheophyta</taxon>
        <taxon>Spermatophyta</taxon>
        <taxon>Magnoliopsida</taxon>
        <taxon>Liliopsida</taxon>
        <taxon>Araceae</taxon>
        <taxon>Lemnoideae</taxon>
        <taxon>Spirodela</taxon>
    </lineage>
</organism>
<name>A0A7I8KIZ1_SPIIN</name>
<dbReference type="EMBL" id="LR746269">
    <property type="protein sequence ID" value="CAA7397733.1"/>
    <property type="molecule type" value="Genomic_DNA"/>
</dbReference>
<gene>
    <name evidence="2" type="ORF">SI8410_06008398</name>
</gene>
<proteinExistence type="predicted"/>
<evidence type="ECO:0000256" key="1">
    <source>
        <dbReference type="SAM" id="MobiDB-lite"/>
    </source>
</evidence>
<accession>A0A7I8KIZ1</accession>
<dbReference type="AlphaFoldDB" id="A0A7I8KIZ1"/>
<dbReference type="Proteomes" id="UP000663760">
    <property type="component" value="Chromosome 6"/>
</dbReference>
<protein>
    <submittedName>
        <fullName evidence="2">Uncharacterized protein</fullName>
    </submittedName>
</protein>
<reference evidence="2" key="1">
    <citation type="submission" date="2020-02" db="EMBL/GenBank/DDBJ databases">
        <authorList>
            <person name="Scholz U."/>
            <person name="Mascher M."/>
            <person name="Fiebig A."/>
        </authorList>
    </citation>
    <scope>NUCLEOTIDE SEQUENCE</scope>
</reference>
<feature type="compositionally biased region" description="Basic and acidic residues" evidence="1">
    <location>
        <begin position="173"/>
        <end position="182"/>
    </location>
</feature>
<feature type="compositionally biased region" description="Basic and acidic residues" evidence="1">
    <location>
        <begin position="101"/>
        <end position="117"/>
    </location>
</feature>
<evidence type="ECO:0000313" key="2">
    <source>
        <dbReference type="EMBL" id="CAA7397733.1"/>
    </source>
</evidence>
<sequence length="298" mass="31067">MAAMEPTRPRGMSRAGFLVSSAMVATMSKPGKKGVRLEGAAWTDPPTTMKPMTAMLTREVTQLKQEARRVPEAAKAEQATRTATAMGSRRLKPSARAGTRMRRESGWRSMRDVRGGDVGDEIAQLDAEVGERPPRGGDLDGELGVAEDREEGSEARGGVGEDDGGAGVVPGLEAREDEHAGPDDGAEAEPGEIPPGEALTETVLAAFGEEAELGSRRGATQQARAQAGPRLRYGGSVGRPGSEGWPGEKVLFAPPPVSTATALAGGRGPPIETPSSSLAGLVAHVVHVAHVETPLIRY</sequence>
<feature type="region of interest" description="Disordered" evidence="1">
    <location>
        <begin position="212"/>
        <end position="250"/>
    </location>
</feature>
<feature type="region of interest" description="Disordered" evidence="1">
    <location>
        <begin position="67"/>
        <end position="196"/>
    </location>
</feature>
<evidence type="ECO:0000313" key="3">
    <source>
        <dbReference type="Proteomes" id="UP000663760"/>
    </source>
</evidence>